<evidence type="ECO:0000256" key="6">
    <source>
        <dbReference type="ARBA" id="ARBA00022723"/>
    </source>
</evidence>
<evidence type="ECO:0000256" key="7">
    <source>
        <dbReference type="ARBA" id="ARBA00022989"/>
    </source>
</evidence>
<keyword evidence="5" id="KW-0812">Transmembrane</keyword>
<dbReference type="InterPro" id="IPR001128">
    <property type="entry name" value="Cyt_P450"/>
</dbReference>
<reference evidence="12 13" key="1">
    <citation type="submission" date="2014-06" db="EMBL/GenBank/DDBJ databases">
        <authorList>
            <consortium name="DOE Joint Genome Institute"/>
            <person name="Kuo A."/>
            <person name="Kohler A."/>
            <person name="Nagy L.G."/>
            <person name="Floudas D."/>
            <person name="Copeland A."/>
            <person name="Barry K.W."/>
            <person name="Cichocki N."/>
            <person name="Veneault-Fourrey C."/>
            <person name="LaButti K."/>
            <person name="Lindquist E.A."/>
            <person name="Lipzen A."/>
            <person name="Lundell T."/>
            <person name="Morin E."/>
            <person name="Murat C."/>
            <person name="Sun H."/>
            <person name="Tunlid A."/>
            <person name="Henrissat B."/>
            <person name="Grigoriev I.V."/>
            <person name="Hibbett D.S."/>
            <person name="Martin F."/>
            <person name="Nordberg H.P."/>
            <person name="Cantor M.N."/>
            <person name="Hua S.X."/>
        </authorList>
    </citation>
    <scope>NUCLEOTIDE SEQUENCE [LARGE SCALE GENOMIC DNA]</scope>
    <source>
        <strain evidence="12 13">ATCC 200175</strain>
    </source>
</reference>
<dbReference type="EMBL" id="KN819945">
    <property type="protein sequence ID" value="KIJ07297.1"/>
    <property type="molecule type" value="Genomic_DNA"/>
</dbReference>
<keyword evidence="4" id="KW-0349">Heme</keyword>
<dbReference type="PANTHER" id="PTHR46300">
    <property type="entry name" value="P450, PUTATIVE (EUROFUNG)-RELATED-RELATED"/>
    <property type="match status" value="1"/>
</dbReference>
<evidence type="ECO:0000256" key="2">
    <source>
        <dbReference type="ARBA" id="ARBA00004167"/>
    </source>
</evidence>
<keyword evidence="7" id="KW-1133">Transmembrane helix</keyword>
<dbReference type="GO" id="GO:0016705">
    <property type="term" value="F:oxidoreductase activity, acting on paired donors, with incorporation or reduction of molecular oxygen"/>
    <property type="evidence" value="ECO:0007669"/>
    <property type="project" value="InterPro"/>
</dbReference>
<proteinExistence type="inferred from homology"/>
<keyword evidence="9" id="KW-0408">Iron</keyword>
<keyword evidence="8" id="KW-0560">Oxidoreductase</keyword>
<dbReference type="Proteomes" id="UP000053647">
    <property type="component" value="Unassembled WGS sequence"/>
</dbReference>
<evidence type="ECO:0000256" key="5">
    <source>
        <dbReference type="ARBA" id="ARBA00022692"/>
    </source>
</evidence>
<evidence type="ECO:0000256" key="9">
    <source>
        <dbReference type="ARBA" id="ARBA00023004"/>
    </source>
</evidence>
<dbReference type="AlphaFoldDB" id="A0A0C9TH30"/>
<keyword evidence="6" id="KW-0479">Metal-binding</keyword>
<dbReference type="GO" id="GO:0020037">
    <property type="term" value="F:heme binding"/>
    <property type="evidence" value="ECO:0007669"/>
    <property type="project" value="InterPro"/>
</dbReference>
<sequence>FILLMSIYPHVQCREQAEIDQSLVKNRLPPRADEASLPYVPAVVKEVLRFSLIARLGKLPHIVLCEDVYLGYYIPHGSTVIANIW</sequence>
<evidence type="ECO:0000256" key="3">
    <source>
        <dbReference type="ARBA" id="ARBA00010617"/>
    </source>
</evidence>
<feature type="non-terminal residue" evidence="12">
    <location>
        <position position="85"/>
    </location>
</feature>
<keyword evidence="10" id="KW-0503">Monooxygenase</keyword>
<comment type="cofactor">
    <cofactor evidence="1">
        <name>heme</name>
        <dbReference type="ChEBI" id="CHEBI:30413"/>
    </cofactor>
</comment>
<dbReference type="Gene3D" id="1.10.630.10">
    <property type="entry name" value="Cytochrome P450"/>
    <property type="match status" value="1"/>
</dbReference>
<comment type="similarity">
    <text evidence="3">Belongs to the cytochrome P450 family.</text>
</comment>
<keyword evidence="11" id="KW-0472">Membrane</keyword>
<dbReference type="InterPro" id="IPR050364">
    <property type="entry name" value="Cytochrome_P450_fung"/>
</dbReference>
<comment type="subcellular location">
    <subcellularLocation>
        <location evidence="2">Membrane</location>
        <topology evidence="2">Single-pass membrane protein</topology>
    </subcellularLocation>
</comment>
<gene>
    <name evidence="12" type="ORF">PAXINDRAFT_28505</name>
</gene>
<evidence type="ECO:0000256" key="4">
    <source>
        <dbReference type="ARBA" id="ARBA00022617"/>
    </source>
</evidence>
<dbReference type="PANTHER" id="PTHR46300:SF2">
    <property type="entry name" value="CYTOCHROME P450 MONOOXYGENASE ALNH-RELATED"/>
    <property type="match status" value="1"/>
</dbReference>
<dbReference type="OrthoDB" id="2789670at2759"/>
<dbReference type="HOGENOM" id="CLU_001570_20_3_1"/>
<dbReference type="InterPro" id="IPR036396">
    <property type="entry name" value="Cyt_P450_sf"/>
</dbReference>
<evidence type="ECO:0000256" key="8">
    <source>
        <dbReference type="ARBA" id="ARBA00023002"/>
    </source>
</evidence>
<evidence type="ECO:0000313" key="13">
    <source>
        <dbReference type="Proteomes" id="UP000053647"/>
    </source>
</evidence>
<protein>
    <submittedName>
        <fullName evidence="12">Unplaced genomic scaffold PAXINscaffold_623, whole genome shotgun sequence</fullName>
    </submittedName>
</protein>
<dbReference type="SUPFAM" id="SSF48264">
    <property type="entry name" value="Cytochrome P450"/>
    <property type="match status" value="1"/>
</dbReference>
<evidence type="ECO:0000313" key="12">
    <source>
        <dbReference type="EMBL" id="KIJ07297.1"/>
    </source>
</evidence>
<dbReference type="Pfam" id="PF00067">
    <property type="entry name" value="p450"/>
    <property type="match status" value="1"/>
</dbReference>
<evidence type="ECO:0000256" key="10">
    <source>
        <dbReference type="ARBA" id="ARBA00023033"/>
    </source>
</evidence>
<keyword evidence="13" id="KW-1185">Reference proteome</keyword>
<dbReference type="GO" id="GO:0004497">
    <property type="term" value="F:monooxygenase activity"/>
    <property type="evidence" value="ECO:0007669"/>
    <property type="project" value="UniProtKB-KW"/>
</dbReference>
<dbReference type="GO" id="GO:0005506">
    <property type="term" value="F:iron ion binding"/>
    <property type="evidence" value="ECO:0007669"/>
    <property type="project" value="InterPro"/>
</dbReference>
<feature type="non-terminal residue" evidence="12">
    <location>
        <position position="1"/>
    </location>
</feature>
<reference evidence="13" key="2">
    <citation type="submission" date="2015-01" db="EMBL/GenBank/DDBJ databases">
        <title>Evolutionary Origins and Diversification of the Mycorrhizal Mutualists.</title>
        <authorList>
            <consortium name="DOE Joint Genome Institute"/>
            <consortium name="Mycorrhizal Genomics Consortium"/>
            <person name="Kohler A."/>
            <person name="Kuo A."/>
            <person name="Nagy L.G."/>
            <person name="Floudas D."/>
            <person name="Copeland A."/>
            <person name="Barry K.W."/>
            <person name="Cichocki N."/>
            <person name="Veneault-Fourrey C."/>
            <person name="LaButti K."/>
            <person name="Lindquist E.A."/>
            <person name="Lipzen A."/>
            <person name="Lundell T."/>
            <person name="Morin E."/>
            <person name="Murat C."/>
            <person name="Riley R."/>
            <person name="Ohm R."/>
            <person name="Sun H."/>
            <person name="Tunlid A."/>
            <person name="Henrissat B."/>
            <person name="Grigoriev I.V."/>
            <person name="Hibbett D.S."/>
            <person name="Martin F."/>
        </authorList>
    </citation>
    <scope>NUCLEOTIDE SEQUENCE [LARGE SCALE GENOMIC DNA]</scope>
    <source>
        <strain evidence="13">ATCC 200175</strain>
    </source>
</reference>
<name>A0A0C9TH30_PAXIN</name>
<dbReference type="GO" id="GO:0016020">
    <property type="term" value="C:membrane"/>
    <property type="evidence" value="ECO:0007669"/>
    <property type="project" value="UniProtKB-SubCell"/>
</dbReference>
<evidence type="ECO:0000256" key="1">
    <source>
        <dbReference type="ARBA" id="ARBA00001971"/>
    </source>
</evidence>
<evidence type="ECO:0000256" key="11">
    <source>
        <dbReference type="ARBA" id="ARBA00023136"/>
    </source>
</evidence>
<organism evidence="12 13">
    <name type="scientific">Paxillus involutus ATCC 200175</name>
    <dbReference type="NCBI Taxonomy" id="664439"/>
    <lineage>
        <taxon>Eukaryota</taxon>
        <taxon>Fungi</taxon>
        <taxon>Dikarya</taxon>
        <taxon>Basidiomycota</taxon>
        <taxon>Agaricomycotina</taxon>
        <taxon>Agaricomycetes</taxon>
        <taxon>Agaricomycetidae</taxon>
        <taxon>Boletales</taxon>
        <taxon>Paxilineae</taxon>
        <taxon>Paxillaceae</taxon>
        <taxon>Paxillus</taxon>
    </lineage>
</organism>
<accession>A0A0C9TH30</accession>